<dbReference type="PATRIC" id="fig|319653.3.peg.1664"/>
<protein>
    <recommendedName>
        <fullName evidence="1">N-acetyltransferase domain-containing protein</fullName>
    </recommendedName>
</protein>
<evidence type="ECO:0000313" key="2">
    <source>
        <dbReference type="EMBL" id="KRN81118.1"/>
    </source>
</evidence>
<evidence type="ECO:0000313" key="3">
    <source>
        <dbReference type="Proteomes" id="UP000051749"/>
    </source>
</evidence>
<organism evidence="2 3">
    <name type="scientific">Pediococcus ethanolidurans</name>
    <dbReference type="NCBI Taxonomy" id="319653"/>
    <lineage>
        <taxon>Bacteria</taxon>
        <taxon>Bacillati</taxon>
        <taxon>Bacillota</taxon>
        <taxon>Bacilli</taxon>
        <taxon>Lactobacillales</taxon>
        <taxon>Lactobacillaceae</taxon>
        <taxon>Pediococcus</taxon>
    </lineage>
</organism>
<reference evidence="2 3" key="1">
    <citation type="journal article" date="2015" name="Genome Announc.">
        <title>Expanding the biotechnology potential of lactobacilli through comparative genomics of 213 strains and associated genera.</title>
        <authorList>
            <person name="Sun Z."/>
            <person name="Harris H.M."/>
            <person name="McCann A."/>
            <person name="Guo C."/>
            <person name="Argimon S."/>
            <person name="Zhang W."/>
            <person name="Yang X."/>
            <person name="Jeffery I.B."/>
            <person name="Cooney J.C."/>
            <person name="Kagawa T.F."/>
            <person name="Liu W."/>
            <person name="Song Y."/>
            <person name="Salvetti E."/>
            <person name="Wrobel A."/>
            <person name="Rasinkangas P."/>
            <person name="Parkhill J."/>
            <person name="Rea M.C."/>
            <person name="O'Sullivan O."/>
            <person name="Ritari J."/>
            <person name="Douillard F.P."/>
            <person name="Paul Ross R."/>
            <person name="Yang R."/>
            <person name="Briner A.E."/>
            <person name="Felis G.E."/>
            <person name="de Vos W.M."/>
            <person name="Barrangou R."/>
            <person name="Klaenhammer T.R."/>
            <person name="Caufield P.W."/>
            <person name="Cui Y."/>
            <person name="Zhang H."/>
            <person name="O'Toole P.W."/>
        </authorList>
    </citation>
    <scope>NUCLEOTIDE SEQUENCE [LARGE SCALE GENOMIC DNA]</scope>
    <source>
        <strain evidence="2 3">DSM 22301</strain>
    </source>
</reference>
<name>A0A0R2JVM4_9LACO</name>
<dbReference type="GO" id="GO:0016747">
    <property type="term" value="F:acyltransferase activity, transferring groups other than amino-acyl groups"/>
    <property type="evidence" value="ECO:0007669"/>
    <property type="project" value="InterPro"/>
</dbReference>
<dbReference type="Pfam" id="PF00583">
    <property type="entry name" value="Acetyltransf_1"/>
    <property type="match status" value="1"/>
</dbReference>
<evidence type="ECO:0000259" key="1">
    <source>
        <dbReference type="PROSITE" id="PS51186"/>
    </source>
</evidence>
<dbReference type="AlphaFoldDB" id="A0A0R2JVM4"/>
<accession>A0A0R2JVM4</accession>
<feature type="domain" description="N-acetyltransferase" evidence="1">
    <location>
        <begin position="11"/>
        <end position="148"/>
    </location>
</feature>
<dbReference type="InterPro" id="IPR000182">
    <property type="entry name" value="GNAT_dom"/>
</dbReference>
<dbReference type="SUPFAM" id="SSF55729">
    <property type="entry name" value="Acyl-CoA N-acyltransferases (Nat)"/>
    <property type="match status" value="1"/>
</dbReference>
<gene>
    <name evidence="2" type="ORF">IV87_GL001641</name>
</gene>
<dbReference type="InterPro" id="IPR016181">
    <property type="entry name" value="Acyl_CoA_acyltransferase"/>
</dbReference>
<dbReference type="PROSITE" id="PS51186">
    <property type="entry name" value="GNAT"/>
    <property type="match status" value="1"/>
</dbReference>
<dbReference type="Gene3D" id="3.40.630.30">
    <property type="match status" value="1"/>
</dbReference>
<sequence length="158" mass="18227">MKYAMQSDKKILVLPAKTADNAQLAKIYLHSRQETFAWVKHPHFSDFERDSKDELILKAVLNNKIVGFISLYQQDNFIHLLFIDPAYMHLGIGGQLLAQIRQIATDLVTLKCVRKNTNALAFYKAQGFKIIGKSLWESPAYYTLQDTKKEDYPLYKAQ</sequence>
<dbReference type="CDD" id="cd04301">
    <property type="entry name" value="NAT_SF"/>
    <property type="match status" value="1"/>
</dbReference>
<dbReference type="EMBL" id="JQBY01000043">
    <property type="protein sequence ID" value="KRN81118.1"/>
    <property type="molecule type" value="Genomic_DNA"/>
</dbReference>
<proteinExistence type="predicted"/>
<comment type="caution">
    <text evidence="2">The sequence shown here is derived from an EMBL/GenBank/DDBJ whole genome shotgun (WGS) entry which is preliminary data.</text>
</comment>
<dbReference type="STRING" id="319653.SAMN04487973_1375"/>
<dbReference type="Proteomes" id="UP000051749">
    <property type="component" value="Unassembled WGS sequence"/>
</dbReference>